<dbReference type="OrthoDB" id="5794490at2"/>
<reference evidence="2 3" key="1">
    <citation type="submission" date="2019-06" db="EMBL/GenBank/DDBJ databases">
        <authorList>
            <person name="Rodrigo-Torres L."/>
            <person name="Arahal R. D."/>
            <person name="Lucena T."/>
        </authorList>
    </citation>
    <scope>NUCLEOTIDE SEQUENCE [LARGE SCALE GENOMIC DNA]</scope>
    <source>
        <strain evidence="2 3">SW08-7</strain>
    </source>
</reference>
<dbReference type="PANTHER" id="PTHR37691:SF1">
    <property type="entry name" value="BLR3518 PROTEIN"/>
    <property type="match status" value="1"/>
</dbReference>
<dbReference type="RefSeq" id="WP_144764784.1">
    <property type="nucleotide sequence ID" value="NZ_BPQI01000165.1"/>
</dbReference>
<evidence type="ECO:0000313" key="1">
    <source>
        <dbReference type="EMBL" id="GJD58714.1"/>
    </source>
</evidence>
<proteinExistence type="predicted"/>
<dbReference type="SUPFAM" id="SSF75169">
    <property type="entry name" value="DsrEFH-like"/>
    <property type="match status" value="1"/>
</dbReference>
<reference evidence="1" key="2">
    <citation type="journal article" date="2021" name="Front. Microbiol.">
        <title>Comprehensive Comparative Genomics and Phenotyping of Methylobacterium Species.</title>
        <authorList>
            <person name="Alessa O."/>
            <person name="Ogura Y."/>
            <person name="Fujitani Y."/>
            <person name="Takami H."/>
            <person name="Hayashi T."/>
            <person name="Sahin N."/>
            <person name="Tani A."/>
        </authorList>
    </citation>
    <scope>NUCLEOTIDE SEQUENCE</scope>
    <source>
        <strain evidence="1">DSM 22415</strain>
    </source>
</reference>
<dbReference type="Gene3D" id="3.40.1260.10">
    <property type="entry name" value="DsrEFH-like"/>
    <property type="match status" value="1"/>
</dbReference>
<protein>
    <submittedName>
        <fullName evidence="2">Uncharacterized protein</fullName>
    </submittedName>
</protein>
<reference evidence="1" key="3">
    <citation type="submission" date="2021-08" db="EMBL/GenBank/DDBJ databases">
        <authorList>
            <person name="Tani A."/>
            <person name="Ola A."/>
            <person name="Ogura Y."/>
            <person name="Katsura K."/>
            <person name="Hayashi T."/>
        </authorList>
    </citation>
    <scope>NUCLEOTIDE SEQUENCE</scope>
    <source>
        <strain evidence="1">DSM 22415</strain>
    </source>
</reference>
<gene>
    <name evidence="1" type="ORF">IFDJLNFL_4637</name>
    <name evidence="2" type="ORF">MTDSW087_02774</name>
</gene>
<name>A0A564FZ52_9HYPH</name>
<dbReference type="PANTHER" id="PTHR37691">
    <property type="entry name" value="BLR3518 PROTEIN"/>
    <property type="match status" value="1"/>
</dbReference>
<dbReference type="InterPro" id="IPR027396">
    <property type="entry name" value="DsrEFH-like"/>
</dbReference>
<keyword evidence="4" id="KW-1185">Reference proteome</keyword>
<sequence>MNRRLFGRAGLLALLGLTGARAEERAEEKAALRHRIALQVGVNDPALMNLALGHIETLVAHYAAAGEGVAIDLTACGPGYRMLRADASPVRARIAEIRARHPFVLFSACQEARAALAREAGREPAAIPQVPEARDVPAGVVHLTQLQEQGWSYLRP</sequence>
<accession>A0A564FZ52</accession>
<dbReference type="Proteomes" id="UP001055303">
    <property type="component" value="Unassembled WGS sequence"/>
</dbReference>
<organism evidence="2 3">
    <name type="scientific">Methylobacterium dankookense</name>
    <dbReference type="NCBI Taxonomy" id="560405"/>
    <lineage>
        <taxon>Bacteria</taxon>
        <taxon>Pseudomonadati</taxon>
        <taxon>Pseudomonadota</taxon>
        <taxon>Alphaproteobacteria</taxon>
        <taxon>Hyphomicrobiales</taxon>
        <taxon>Methylobacteriaceae</taxon>
        <taxon>Methylobacterium</taxon>
    </lineage>
</organism>
<dbReference type="EMBL" id="CABFVH010000016">
    <property type="protein sequence ID" value="VUF13076.1"/>
    <property type="molecule type" value="Genomic_DNA"/>
</dbReference>
<evidence type="ECO:0000313" key="4">
    <source>
        <dbReference type="Proteomes" id="UP001055303"/>
    </source>
</evidence>
<evidence type="ECO:0000313" key="3">
    <source>
        <dbReference type="Proteomes" id="UP000401717"/>
    </source>
</evidence>
<dbReference type="Proteomes" id="UP000401717">
    <property type="component" value="Unassembled WGS sequence"/>
</dbReference>
<evidence type="ECO:0000313" key="2">
    <source>
        <dbReference type="EMBL" id="VUF13076.1"/>
    </source>
</evidence>
<dbReference type="AlphaFoldDB" id="A0A564FZ52"/>
<dbReference type="EMBL" id="BPQI01000165">
    <property type="protein sequence ID" value="GJD58714.1"/>
    <property type="molecule type" value="Genomic_DNA"/>
</dbReference>